<gene>
    <name evidence="2" type="ORF">NQ314_004838</name>
</gene>
<dbReference type="EMBL" id="JANEYF010001344">
    <property type="protein sequence ID" value="KAJ8964542.1"/>
    <property type="molecule type" value="Genomic_DNA"/>
</dbReference>
<feature type="signal peptide" evidence="1">
    <location>
        <begin position="1"/>
        <end position="20"/>
    </location>
</feature>
<protein>
    <submittedName>
        <fullName evidence="2">Uncharacterized protein</fullName>
    </submittedName>
</protein>
<dbReference type="Gene3D" id="2.20.100.10">
    <property type="entry name" value="Thrombospondin type-1 (TSP1) repeat"/>
    <property type="match status" value="1"/>
</dbReference>
<organism evidence="2 3">
    <name type="scientific">Rhamnusium bicolor</name>
    <dbReference type="NCBI Taxonomy" id="1586634"/>
    <lineage>
        <taxon>Eukaryota</taxon>
        <taxon>Metazoa</taxon>
        <taxon>Ecdysozoa</taxon>
        <taxon>Arthropoda</taxon>
        <taxon>Hexapoda</taxon>
        <taxon>Insecta</taxon>
        <taxon>Pterygota</taxon>
        <taxon>Neoptera</taxon>
        <taxon>Endopterygota</taxon>
        <taxon>Coleoptera</taxon>
        <taxon>Polyphaga</taxon>
        <taxon>Cucujiformia</taxon>
        <taxon>Chrysomeloidea</taxon>
        <taxon>Cerambycidae</taxon>
        <taxon>Lepturinae</taxon>
        <taxon>Rhagiini</taxon>
        <taxon>Rhamnusium</taxon>
    </lineage>
</organism>
<feature type="chain" id="PRO_5043317101" evidence="1">
    <location>
        <begin position="21"/>
        <end position="126"/>
    </location>
</feature>
<dbReference type="Proteomes" id="UP001162156">
    <property type="component" value="Unassembled WGS sequence"/>
</dbReference>
<reference evidence="2" key="1">
    <citation type="journal article" date="2023" name="Insect Mol. Biol.">
        <title>Genome sequencing provides insights into the evolution of gene families encoding plant cell wall-degrading enzymes in longhorned beetles.</title>
        <authorList>
            <person name="Shin N.R."/>
            <person name="Okamura Y."/>
            <person name="Kirsch R."/>
            <person name="Pauchet Y."/>
        </authorList>
    </citation>
    <scope>NUCLEOTIDE SEQUENCE</scope>
    <source>
        <strain evidence="2">RBIC_L_NR</strain>
    </source>
</reference>
<evidence type="ECO:0000313" key="3">
    <source>
        <dbReference type="Proteomes" id="UP001162156"/>
    </source>
</evidence>
<dbReference type="Pfam" id="PF00090">
    <property type="entry name" value="TSP_1"/>
    <property type="match status" value="1"/>
</dbReference>
<dbReference type="AlphaFoldDB" id="A0AAV8ZIH6"/>
<dbReference type="SUPFAM" id="SSF82895">
    <property type="entry name" value="TSP-1 type 1 repeat"/>
    <property type="match status" value="1"/>
</dbReference>
<dbReference type="PROSITE" id="PS50092">
    <property type="entry name" value="TSP1"/>
    <property type="match status" value="1"/>
</dbReference>
<evidence type="ECO:0000256" key="1">
    <source>
        <dbReference type="SAM" id="SignalP"/>
    </source>
</evidence>
<dbReference type="SMART" id="SM00209">
    <property type="entry name" value="TSP1"/>
    <property type="match status" value="1"/>
</dbReference>
<comment type="caution">
    <text evidence="2">The sequence shown here is derived from an EMBL/GenBank/DDBJ whole genome shotgun (WGS) entry which is preliminary data.</text>
</comment>
<evidence type="ECO:0000313" key="2">
    <source>
        <dbReference type="EMBL" id="KAJ8964542.1"/>
    </source>
</evidence>
<keyword evidence="3" id="KW-1185">Reference proteome</keyword>
<dbReference type="InterPro" id="IPR000884">
    <property type="entry name" value="TSP1_rpt"/>
</dbReference>
<dbReference type="InterPro" id="IPR036383">
    <property type="entry name" value="TSP1_rpt_sf"/>
</dbReference>
<name>A0AAV8ZIH6_9CUCU</name>
<accession>A0AAV8ZIH6</accession>
<proteinExistence type="predicted"/>
<keyword evidence="1" id="KW-0732">Signal</keyword>
<sequence length="126" mass="14402">MTTSLSICVLYLSLFLATSGDDGDKKEKEKSPELQLHINSKRSNAYAKLENLDDDTLDDIFYYDEFATFNRGKKNVKMWDHWGKWSPCTVSCGLGKMTRWRHCVSEGCSPGEKEAQIKTCSHRPCQ</sequence>